<dbReference type="GO" id="GO:0008173">
    <property type="term" value="F:RNA methyltransferase activity"/>
    <property type="evidence" value="ECO:0007669"/>
    <property type="project" value="UniProtKB-UniRule"/>
</dbReference>
<gene>
    <name evidence="9" type="ORF">EW146_g7645</name>
</gene>
<evidence type="ECO:0000256" key="5">
    <source>
        <dbReference type="PROSITE-ProRule" id="PRU00848"/>
    </source>
</evidence>
<evidence type="ECO:0000313" key="9">
    <source>
        <dbReference type="EMBL" id="THH12491.1"/>
    </source>
</evidence>
<dbReference type="AlphaFoldDB" id="A0A4S4LM25"/>
<dbReference type="InterPro" id="IPR024160">
    <property type="entry name" value="BIN3_SAM-bd_dom"/>
</dbReference>
<feature type="domain" description="Bin3-type SAM" evidence="8">
    <location>
        <begin position="33"/>
        <end position="295"/>
    </location>
</feature>
<keyword evidence="3 6" id="KW-0808">Transferase</keyword>
<accession>A0A4S4LM25</accession>
<evidence type="ECO:0000256" key="3">
    <source>
        <dbReference type="ARBA" id="ARBA00022679"/>
    </source>
</evidence>
<comment type="similarity">
    <text evidence="1 6">Belongs to the methyltransferase superfamily.</text>
</comment>
<proteinExistence type="inferred from homology"/>
<dbReference type="GO" id="GO:0032259">
    <property type="term" value="P:methylation"/>
    <property type="evidence" value="ECO:0007669"/>
    <property type="project" value="UniProtKB-KW"/>
</dbReference>
<dbReference type="Pfam" id="PF06859">
    <property type="entry name" value="Bin3"/>
    <property type="match status" value="1"/>
</dbReference>
<dbReference type="InterPro" id="IPR029063">
    <property type="entry name" value="SAM-dependent_MTases_sf"/>
</dbReference>
<dbReference type="Gene3D" id="3.40.50.150">
    <property type="entry name" value="Vaccinia Virus protein VP39"/>
    <property type="match status" value="1"/>
</dbReference>
<dbReference type="SUPFAM" id="SSF53335">
    <property type="entry name" value="S-adenosyl-L-methionine-dependent methyltransferases"/>
    <property type="match status" value="1"/>
</dbReference>
<dbReference type="PANTHER" id="PTHR12315">
    <property type="entry name" value="BICOID-INTERACTING PROTEIN RELATED"/>
    <property type="match status" value="1"/>
</dbReference>
<dbReference type="OrthoDB" id="540004at2759"/>
<evidence type="ECO:0000259" key="8">
    <source>
        <dbReference type="PROSITE" id="PS51515"/>
    </source>
</evidence>
<keyword evidence="2 6" id="KW-0489">Methyltransferase</keyword>
<evidence type="ECO:0000256" key="7">
    <source>
        <dbReference type="SAM" id="MobiDB-lite"/>
    </source>
</evidence>
<dbReference type="PANTHER" id="PTHR12315:SF0">
    <property type="entry name" value="7SK SNRNA METHYLPHOSPHATE CAPPING ENZYME"/>
    <property type="match status" value="1"/>
</dbReference>
<dbReference type="CDD" id="cd02440">
    <property type="entry name" value="AdoMet_MTases"/>
    <property type="match status" value="1"/>
</dbReference>
<organism evidence="9 10">
    <name type="scientific">Bondarzewia mesenterica</name>
    <dbReference type="NCBI Taxonomy" id="1095465"/>
    <lineage>
        <taxon>Eukaryota</taxon>
        <taxon>Fungi</taxon>
        <taxon>Dikarya</taxon>
        <taxon>Basidiomycota</taxon>
        <taxon>Agaricomycotina</taxon>
        <taxon>Agaricomycetes</taxon>
        <taxon>Russulales</taxon>
        <taxon>Bondarzewiaceae</taxon>
        <taxon>Bondarzewia</taxon>
    </lineage>
</organism>
<dbReference type="EC" id="2.1.1.-" evidence="6"/>
<dbReference type="InterPro" id="IPR010675">
    <property type="entry name" value="Bin3_C"/>
</dbReference>
<keyword evidence="10" id="KW-1185">Reference proteome</keyword>
<protein>
    <recommendedName>
        <fullName evidence="6">RNA methyltransferase</fullName>
        <ecNumber evidence="6">2.1.1.-</ecNumber>
    </recommendedName>
</protein>
<dbReference type="Proteomes" id="UP000310158">
    <property type="component" value="Unassembled WGS sequence"/>
</dbReference>
<dbReference type="EMBL" id="SGPL01000457">
    <property type="protein sequence ID" value="THH12491.1"/>
    <property type="molecule type" value="Genomic_DNA"/>
</dbReference>
<feature type="region of interest" description="Disordered" evidence="7">
    <location>
        <begin position="101"/>
        <end position="131"/>
    </location>
</feature>
<dbReference type="InterPro" id="IPR039772">
    <property type="entry name" value="Bin3-like"/>
</dbReference>
<feature type="compositionally biased region" description="Low complexity" evidence="7">
    <location>
        <begin position="105"/>
        <end position="116"/>
    </location>
</feature>
<dbReference type="GO" id="GO:0040031">
    <property type="term" value="P:snRNA modification"/>
    <property type="evidence" value="ECO:0007669"/>
    <property type="project" value="TreeGrafter"/>
</dbReference>
<evidence type="ECO:0000256" key="1">
    <source>
        <dbReference type="ARBA" id="ARBA00008361"/>
    </source>
</evidence>
<evidence type="ECO:0000256" key="4">
    <source>
        <dbReference type="ARBA" id="ARBA00022691"/>
    </source>
</evidence>
<dbReference type="GO" id="GO:0017069">
    <property type="term" value="F:snRNA binding"/>
    <property type="evidence" value="ECO:0007669"/>
    <property type="project" value="TreeGrafter"/>
</dbReference>
<dbReference type="PROSITE" id="PS51515">
    <property type="entry name" value="BIN3_SAM"/>
    <property type="match status" value="1"/>
</dbReference>
<dbReference type="GO" id="GO:0008171">
    <property type="term" value="F:O-methyltransferase activity"/>
    <property type="evidence" value="ECO:0007669"/>
    <property type="project" value="UniProtKB-UniRule"/>
</dbReference>
<sequence>METTTTIIDTITIHFPMTLVLPFYHKIYLSTLESSTSGVTKAGYPAKLVRAPCDPIRYFRRDTSDFEAQKWGARCVVGVDIDDVLVRMAWKRRRAVWSTQEPIKPSDAAASPSSQRPSKKRKRGESSETSSKKPLIANYFPISCQHMFGPLPIPPSDIMGGADSFPHNVSFRRADWVNEVIPEDTDGYDVVFALSVSKWIHLNGGDDGIKRFFQRVFEVLKPGGTFVFEPQQWESYTKARKLDSTLQENAKNLRVHPDQFPRMLQEIGFGPMERLGVAGEGRFRRPVELYVKADTLHE</sequence>
<evidence type="ECO:0000313" key="10">
    <source>
        <dbReference type="Proteomes" id="UP000310158"/>
    </source>
</evidence>
<keyword evidence="4 5" id="KW-0949">S-adenosyl-L-methionine</keyword>
<reference evidence="9 10" key="1">
    <citation type="submission" date="2019-02" db="EMBL/GenBank/DDBJ databases">
        <title>Genome sequencing of the rare red list fungi Bondarzewia mesenterica.</title>
        <authorList>
            <person name="Buettner E."/>
            <person name="Kellner H."/>
        </authorList>
    </citation>
    <scope>NUCLEOTIDE SEQUENCE [LARGE SCALE GENOMIC DNA]</scope>
    <source>
        <strain evidence="9 10">DSM 108281</strain>
    </source>
</reference>
<name>A0A4S4LM25_9AGAM</name>
<evidence type="ECO:0000256" key="2">
    <source>
        <dbReference type="ARBA" id="ARBA00022603"/>
    </source>
</evidence>
<comment type="caution">
    <text evidence="9">The sequence shown here is derived from an EMBL/GenBank/DDBJ whole genome shotgun (WGS) entry which is preliminary data.</text>
</comment>
<evidence type="ECO:0000256" key="6">
    <source>
        <dbReference type="RuleBase" id="RU367087"/>
    </source>
</evidence>